<evidence type="ECO:0000313" key="2">
    <source>
        <dbReference type="EMBL" id="APG77312.1"/>
    </source>
</evidence>
<evidence type="ECO:0000313" key="3">
    <source>
        <dbReference type="Proteomes" id="UP000203544"/>
    </source>
</evidence>
<protein>
    <submittedName>
        <fullName evidence="2">Uncharacterized protein</fullName>
    </submittedName>
</protein>
<reference evidence="2 3" key="1">
    <citation type="journal article" date="2016" name="Nature">
        <title>Redefining the invertebrate RNA virosphere.</title>
        <authorList>
            <person name="Shi M."/>
            <person name="Lin X.D."/>
            <person name="Tian J.H."/>
            <person name="Chen L.J."/>
            <person name="Chen X."/>
            <person name="Li C.X."/>
            <person name="Qin X.C."/>
            <person name="Li J."/>
            <person name="Cao J.P."/>
            <person name="Eden J.S."/>
            <person name="Buchmann J."/>
            <person name="Wang W."/>
            <person name="Xu J."/>
            <person name="Holmes E.C."/>
            <person name="Zhang Y.Z."/>
        </authorList>
    </citation>
    <scope>NUCLEOTIDE SEQUENCE [LARGE SCALE GENOMIC DNA]</scope>
    <source>
        <strain evidence="2 3">BHJJX25971</strain>
    </source>
</reference>
<name>A0A1L3KIW4_9NIDO</name>
<sequence length="359" mass="40628">MNNTLINVHQFGQILEYNPPKPDKVHKTTIVYHNTAYSNKKVSEDYGGRAVYLDVPLVDAAIIALYTQGTASTCLTDLGYNTIHAYKKIPIDRLADYNFTRYTPEQGIPVYFFQLNGPEKKPRSDIFSSEIQDSLQGSGSDFINTVETTPLLPSLGEPAKSHLVIKKRMSDKHIKFFNMDYAYLVNNALVTFPQHDDTTIKIIPMPEYQKRELFTAAFISGHPVSQLKCLIDLEILTGQDYLNLEKSIIDAQDYLQDEEGTLLDIAPRNVTLEKTQLFKEKAFLDIITGTKDFSKEPLKNSVTYVNQHYTTVGDDEQHEEYANLSDEEMHEIELEDMWDDTTDPSYDGGNISGATVSLA</sequence>
<dbReference type="GeneID" id="30745587"/>
<evidence type="ECO:0000256" key="1">
    <source>
        <dbReference type="SAM" id="MobiDB-lite"/>
    </source>
</evidence>
<dbReference type="KEGG" id="vg:30745587"/>
<organism evidence="2 3">
    <name type="scientific">Beihai hermit crab virus 4</name>
    <dbReference type="NCBI Taxonomy" id="1922391"/>
    <lineage>
        <taxon>Viruses</taxon>
        <taxon>Riboviria</taxon>
        <taxon>Orthornavirae</taxon>
        <taxon>Pisuviricota</taxon>
        <taxon>Pisoniviricetes</taxon>
        <taxon>Nidovirales</taxon>
        <taxon>Ronidovirineae</taxon>
        <taxon>Euroniviridae</taxon>
        <taxon>Ceronivirinae</taxon>
        <taxon>Paguronivirus</taxon>
        <taxon>Behecravirus</taxon>
        <taxon>Paguronivirus eremitae</taxon>
        <taxon>Paguronivirus 1</taxon>
    </lineage>
</organism>
<dbReference type="EMBL" id="KX883627">
    <property type="protein sequence ID" value="APG77312.1"/>
    <property type="molecule type" value="Genomic_RNA"/>
</dbReference>
<feature type="region of interest" description="Disordered" evidence="1">
    <location>
        <begin position="339"/>
        <end position="359"/>
    </location>
</feature>
<accession>A0A1L3KIW4</accession>
<dbReference type="RefSeq" id="YP_009333328.1">
    <property type="nucleotide sequence ID" value="NC_032490.1"/>
</dbReference>
<proteinExistence type="predicted"/>
<keyword evidence="3" id="KW-1185">Reference proteome</keyword>
<dbReference type="Proteomes" id="UP000203544">
    <property type="component" value="Segment"/>
</dbReference>